<evidence type="ECO:0000313" key="3">
    <source>
        <dbReference type="Proteomes" id="UP000780875"/>
    </source>
</evidence>
<sequence length="320" mass="34047">MIRLLGVELTRLRWRRAVVALLVLAIVVPALIAASRIWATRPVSQDELDTVARQNAGQIAQCVKHPNRYGVRGPDAMAEQRCTDTIVGWYTGRERMSFLSERLGGSGMGVVAVLTALLLLAATTFVGHDWNSGSMSNQLLFEPRRGRIWAAKAIAVTLVAGVLAVIVSTAYWLGIWATISVRDLPTAPGALGDSLAYGLRGAGYATAATLGGYALTMLFRSTVATIGVLFGVVVAGGIVIAALSLGEQWQPQKNVSAIVKNGTMYYVDLPEACGGPQVAPDVDCNGLKELPLWRGAAYYGVPLLIVGAGSVLSFRRRDVP</sequence>
<gene>
    <name evidence="2" type="ORF">K8U61_19370</name>
</gene>
<feature type="transmembrane region" description="Helical" evidence="1">
    <location>
        <begin position="223"/>
        <end position="245"/>
    </location>
</feature>
<organism evidence="2 3">
    <name type="scientific">Nocardioides mangrovi</name>
    <dbReference type="NCBI Taxonomy" id="2874580"/>
    <lineage>
        <taxon>Bacteria</taxon>
        <taxon>Bacillati</taxon>
        <taxon>Actinomycetota</taxon>
        <taxon>Actinomycetes</taxon>
        <taxon>Propionibacteriales</taxon>
        <taxon>Nocardioidaceae</taxon>
        <taxon>Nocardioides</taxon>
    </lineage>
</organism>
<feature type="transmembrane region" description="Helical" evidence="1">
    <location>
        <begin position="148"/>
        <end position="175"/>
    </location>
</feature>
<evidence type="ECO:0008006" key="4">
    <source>
        <dbReference type="Google" id="ProtNLM"/>
    </source>
</evidence>
<proteinExistence type="predicted"/>
<evidence type="ECO:0000313" key="2">
    <source>
        <dbReference type="EMBL" id="MBZ5740343.1"/>
    </source>
</evidence>
<keyword evidence="1" id="KW-0812">Transmembrane</keyword>
<dbReference type="Proteomes" id="UP000780875">
    <property type="component" value="Unassembled WGS sequence"/>
</dbReference>
<keyword evidence="1" id="KW-1133">Transmembrane helix</keyword>
<dbReference type="EMBL" id="JAIQZJ010000013">
    <property type="protein sequence ID" value="MBZ5740343.1"/>
    <property type="molecule type" value="Genomic_DNA"/>
</dbReference>
<dbReference type="RefSeq" id="WP_224124703.1">
    <property type="nucleotide sequence ID" value="NZ_JAIQZJ010000013.1"/>
</dbReference>
<feature type="transmembrane region" description="Helical" evidence="1">
    <location>
        <begin position="106"/>
        <end position="127"/>
    </location>
</feature>
<feature type="transmembrane region" description="Helical" evidence="1">
    <location>
        <begin position="195"/>
        <end position="216"/>
    </location>
</feature>
<evidence type="ECO:0000256" key="1">
    <source>
        <dbReference type="SAM" id="Phobius"/>
    </source>
</evidence>
<reference evidence="2 3" key="1">
    <citation type="submission" date="2021-09" db="EMBL/GenBank/DDBJ databases">
        <title>Whole genome sequence of Nocardioides sp. GBK3QG-3.</title>
        <authorList>
            <person name="Tuo L."/>
        </authorList>
    </citation>
    <scope>NUCLEOTIDE SEQUENCE [LARGE SCALE GENOMIC DNA]</scope>
    <source>
        <strain evidence="2 3">GBK3QG-3</strain>
    </source>
</reference>
<keyword evidence="1" id="KW-0472">Membrane</keyword>
<comment type="caution">
    <text evidence="2">The sequence shown here is derived from an EMBL/GenBank/DDBJ whole genome shotgun (WGS) entry which is preliminary data.</text>
</comment>
<feature type="transmembrane region" description="Helical" evidence="1">
    <location>
        <begin position="296"/>
        <end position="314"/>
    </location>
</feature>
<protein>
    <recommendedName>
        <fullName evidence="4">ABC transporter permease</fullName>
    </recommendedName>
</protein>
<accession>A0ABS7UH27</accession>
<name>A0ABS7UH27_9ACTN</name>
<keyword evidence="3" id="KW-1185">Reference proteome</keyword>